<evidence type="ECO:0000313" key="3">
    <source>
        <dbReference type="Proteomes" id="UP001216595"/>
    </source>
</evidence>
<dbReference type="InterPro" id="IPR029058">
    <property type="entry name" value="AB_hydrolase_fold"/>
</dbReference>
<protein>
    <submittedName>
        <fullName evidence="2">Alpha/beta hydrolase-fold protein</fullName>
    </submittedName>
</protein>
<dbReference type="Pfam" id="PF00756">
    <property type="entry name" value="Esterase"/>
    <property type="match status" value="1"/>
</dbReference>
<organism evidence="2 3">
    <name type="scientific">Asticcacaulis currens</name>
    <dbReference type="NCBI Taxonomy" id="2984210"/>
    <lineage>
        <taxon>Bacteria</taxon>
        <taxon>Pseudomonadati</taxon>
        <taxon>Pseudomonadota</taxon>
        <taxon>Alphaproteobacteria</taxon>
        <taxon>Caulobacterales</taxon>
        <taxon>Caulobacteraceae</taxon>
        <taxon>Asticcacaulis</taxon>
    </lineage>
</organism>
<keyword evidence="1" id="KW-0732">Signal</keyword>
<dbReference type="RefSeq" id="WP_272742338.1">
    <property type="nucleotide sequence ID" value="NZ_JAQQKW010000010.1"/>
</dbReference>
<comment type="caution">
    <text evidence="2">The sequence shown here is derived from an EMBL/GenBank/DDBJ whole genome shotgun (WGS) entry which is preliminary data.</text>
</comment>
<accession>A0ABT5III0</accession>
<gene>
    <name evidence="2" type="ORF">PQU94_15490</name>
</gene>
<name>A0ABT5III0_9CAUL</name>
<dbReference type="PANTHER" id="PTHR48098">
    <property type="entry name" value="ENTEROCHELIN ESTERASE-RELATED"/>
    <property type="match status" value="1"/>
</dbReference>
<dbReference type="Proteomes" id="UP001216595">
    <property type="component" value="Unassembled WGS sequence"/>
</dbReference>
<proteinExistence type="predicted"/>
<evidence type="ECO:0000313" key="2">
    <source>
        <dbReference type="EMBL" id="MDC7695680.1"/>
    </source>
</evidence>
<sequence length="341" mass="37193">MRQFGIALGALALVFMAGSAAAQAVRTEQITVHSRALEGNLEGNSADRKVTVYLPPDYDSHPKKRYPVIYALHGYSINNEIWSKEIRTPQTIDGAYAAGVKGMIIVLPSSQTLHNGSMYSSSATTGDWEGFIAKDLVAYIDSHYRTLATRDSRGLAGHSMGGYGTVRIGMKHPEVFSALYVMSPCCLSARGSLPPEEGRKLEAVKTPEEAQSLGFMGRATFAVASAWSPNPKKPPFYVDLPTKDGETQPDVIARWAANAPLSMVHQYIPNMRQYKAIAFDVGNRDGLKTDTEALHVTLENYGVANSFTLYDGDHVSGVADRFQNHVLPFFAKTLSFAPAKK</sequence>
<dbReference type="GO" id="GO:0016787">
    <property type="term" value="F:hydrolase activity"/>
    <property type="evidence" value="ECO:0007669"/>
    <property type="project" value="UniProtKB-KW"/>
</dbReference>
<dbReference type="Gene3D" id="3.40.50.1820">
    <property type="entry name" value="alpha/beta hydrolase"/>
    <property type="match status" value="1"/>
</dbReference>
<keyword evidence="3" id="KW-1185">Reference proteome</keyword>
<keyword evidence="2" id="KW-0378">Hydrolase</keyword>
<feature type="chain" id="PRO_5046233082" evidence="1">
    <location>
        <begin position="23"/>
        <end position="341"/>
    </location>
</feature>
<dbReference type="SUPFAM" id="SSF53474">
    <property type="entry name" value="alpha/beta-Hydrolases"/>
    <property type="match status" value="1"/>
</dbReference>
<evidence type="ECO:0000256" key="1">
    <source>
        <dbReference type="SAM" id="SignalP"/>
    </source>
</evidence>
<reference evidence="2 3" key="1">
    <citation type="submission" date="2023-01" db="EMBL/GenBank/DDBJ databases">
        <title>Novel species of the genus Asticcacaulis isolated from rivers.</title>
        <authorList>
            <person name="Lu H."/>
        </authorList>
    </citation>
    <scope>NUCLEOTIDE SEQUENCE [LARGE SCALE GENOMIC DNA]</scope>
    <source>
        <strain evidence="2 3">DXS10W</strain>
    </source>
</reference>
<feature type="signal peptide" evidence="1">
    <location>
        <begin position="1"/>
        <end position="22"/>
    </location>
</feature>
<dbReference type="InterPro" id="IPR000801">
    <property type="entry name" value="Esterase-like"/>
</dbReference>
<dbReference type="InterPro" id="IPR050583">
    <property type="entry name" value="Mycobacterial_A85_antigen"/>
</dbReference>
<dbReference type="EMBL" id="JAQQKW010000010">
    <property type="protein sequence ID" value="MDC7695680.1"/>
    <property type="molecule type" value="Genomic_DNA"/>
</dbReference>